<dbReference type="OrthoDB" id="9757876at2"/>
<dbReference type="KEGG" id="drm:Dred_2953"/>
<keyword evidence="3" id="KW-1185">Reference proteome</keyword>
<dbReference type="PANTHER" id="PTHR32063">
    <property type="match status" value="1"/>
</dbReference>
<name>A4J8Q3_DESRM</name>
<dbReference type="GO" id="GO:0042910">
    <property type="term" value="F:xenobiotic transmembrane transporter activity"/>
    <property type="evidence" value="ECO:0007669"/>
    <property type="project" value="TreeGrafter"/>
</dbReference>
<protein>
    <submittedName>
        <fullName evidence="2">Acriflavin resistance protein</fullName>
    </submittedName>
</protein>
<dbReference type="HOGENOM" id="CLU_002755_1_2_9"/>
<feature type="transmembrane region" description="Helical" evidence="1">
    <location>
        <begin position="384"/>
        <end position="409"/>
    </location>
</feature>
<dbReference type="GO" id="GO:0005886">
    <property type="term" value="C:plasma membrane"/>
    <property type="evidence" value="ECO:0007669"/>
    <property type="project" value="TreeGrafter"/>
</dbReference>
<dbReference type="SUPFAM" id="SSF82714">
    <property type="entry name" value="Multidrug efflux transporter AcrB TolC docking domain, DN and DC subdomains"/>
    <property type="match status" value="2"/>
</dbReference>
<evidence type="ECO:0000313" key="3">
    <source>
        <dbReference type="Proteomes" id="UP000001556"/>
    </source>
</evidence>
<dbReference type="Proteomes" id="UP000001556">
    <property type="component" value="Chromosome"/>
</dbReference>
<dbReference type="InterPro" id="IPR027463">
    <property type="entry name" value="AcrB_DN_DC_subdom"/>
</dbReference>
<gene>
    <name evidence="2" type="ordered locus">Dred_2953</name>
</gene>
<feature type="transmembrane region" description="Helical" evidence="1">
    <location>
        <begin position="335"/>
        <end position="351"/>
    </location>
</feature>
<proteinExistence type="predicted"/>
<dbReference type="STRING" id="349161.Dred_2953"/>
<dbReference type="Pfam" id="PF00873">
    <property type="entry name" value="ACR_tran"/>
    <property type="match status" value="1"/>
</dbReference>
<dbReference type="Gene3D" id="3.30.70.1430">
    <property type="entry name" value="Multidrug efflux transporter AcrB pore domain"/>
    <property type="match status" value="2"/>
</dbReference>
<accession>A4J8Q3</accession>
<dbReference type="PANTHER" id="PTHR32063:SF0">
    <property type="entry name" value="SWARMING MOTILITY PROTEIN SWRC"/>
    <property type="match status" value="1"/>
</dbReference>
<dbReference type="InterPro" id="IPR001036">
    <property type="entry name" value="Acrflvin-R"/>
</dbReference>
<feature type="transmembrane region" description="Helical" evidence="1">
    <location>
        <begin position="358"/>
        <end position="378"/>
    </location>
</feature>
<feature type="transmembrane region" description="Helical" evidence="1">
    <location>
        <begin position="12"/>
        <end position="32"/>
    </location>
</feature>
<dbReference type="SUPFAM" id="SSF82693">
    <property type="entry name" value="Multidrug efflux transporter AcrB pore domain, PN1, PN2, PC1 and PC2 subdomains"/>
    <property type="match status" value="3"/>
</dbReference>
<feature type="transmembrane region" description="Helical" evidence="1">
    <location>
        <begin position="903"/>
        <end position="924"/>
    </location>
</feature>
<evidence type="ECO:0000313" key="2">
    <source>
        <dbReference type="EMBL" id="ABO51456.1"/>
    </source>
</evidence>
<reference evidence="2 3" key="1">
    <citation type="submission" date="2007-03" db="EMBL/GenBank/DDBJ databases">
        <title>Complete sequence of Desulfotomaculum reducens MI-1.</title>
        <authorList>
            <consortium name="US DOE Joint Genome Institute"/>
            <person name="Copeland A."/>
            <person name="Lucas S."/>
            <person name="Lapidus A."/>
            <person name="Barry K."/>
            <person name="Detter J.C."/>
            <person name="Glavina del Rio T."/>
            <person name="Hammon N."/>
            <person name="Israni S."/>
            <person name="Dalin E."/>
            <person name="Tice H."/>
            <person name="Pitluck S."/>
            <person name="Sims D."/>
            <person name="Brettin T."/>
            <person name="Bruce D."/>
            <person name="Han C."/>
            <person name="Tapia R."/>
            <person name="Schmutz J."/>
            <person name="Larimer F."/>
            <person name="Land M."/>
            <person name="Hauser L."/>
            <person name="Kyrpides N."/>
            <person name="Kim E."/>
            <person name="Tebo B.M."/>
            <person name="Richardson P."/>
        </authorList>
    </citation>
    <scope>NUCLEOTIDE SEQUENCE [LARGE SCALE GENOMIC DNA]</scope>
    <source>
        <strain evidence="2 3">MI-1</strain>
    </source>
</reference>
<organism evidence="2 3">
    <name type="scientific">Desulforamulus reducens (strain ATCC BAA-1160 / DSM 100696 / MI-1)</name>
    <name type="common">Desulfotomaculum reducens</name>
    <dbReference type="NCBI Taxonomy" id="349161"/>
    <lineage>
        <taxon>Bacteria</taxon>
        <taxon>Bacillati</taxon>
        <taxon>Bacillota</taxon>
        <taxon>Clostridia</taxon>
        <taxon>Eubacteriales</taxon>
        <taxon>Peptococcaceae</taxon>
        <taxon>Desulforamulus</taxon>
    </lineage>
</organism>
<dbReference type="RefSeq" id="WP_011879247.1">
    <property type="nucleotide sequence ID" value="NC_009253.1"/>
</dbReference>
<feature type="transmembrane region" description="Helical" evidence="1">
    <location>
        <begin position="461"/>
        <end position="480"/>
    </location>
</feature>
<dbReference type="Gene3D" id="3.30.70.1320">
    <property type="entry name" value="Multidrug efflux transporter AcrB pore domain like"/>
    <property type="match status" value="1"/>
</dbReference>
<dbReference type="SUPFAM" id="SSF82866">
    <property type="entry name" value="Multidrug efflux transporter AcrB transmembrane domain"/>
    <property type="match status" value="2"/>
</dbReference>
<dbReference type="PRINTS" id="PR00702">
    <property type="entry name" value="ACRIFLAVINRP"/>
</dbReference>
<dbReference type="EMBL" id="CP000612">
    <property type="protein sequence ID" value="ABO51456.1"/>
    <property type="molecule type" value="Genomic_DNA"/>
</dbReference>
<dbReference type="AlphaFoldDB" id="A4J8Q3"/>
<feature type="transmembrane region" description="Helical" evidence="1">
    <location>
        <begin position="952"/>
        <end position="971"/>
    </location>
</feature>
<keyword evidence="1" id="KW-0812">Transmembrane</keyword>
<dbReference type="Gene3D" id="3.30.2090.10">
    <property type="entry name" value="Multidrug efflux transporter AcrB TolC docking domain, DN and DC subdomains"/>
    <property type="match status" value="2"/>
</dbReference>
<feature type="transmembrane region" description="Helical" evidence="1">
    <location>
        <begin position="983"/>
        <end position="1006"/>
    </location>
</feature>
<feature type="transmembrane region" description="Helical" evidence="1">
    <location>
        <begin position="879"/>
        <end position="897"/>
    </location>
</feature>
<dbReference type="Gene3D" id="3.30.70.1440">
    <property type="entry name" value="Multidrug efflux transporter AcrB pore domain"/>
    <property type="match status" value="1"/>
</dbReference>
<dbReference type="eggNOG" id="COG0841">
    <property type="taxonomic scope" value="Bacteria"/>
</dbReference>
<feature type="transmembrane region" description="Helical" evidence="1">
    <location>
        <begin position="532"/>
        <end position="554"/>
    </location>
</feature>
<sequence length="1038" mass="114188">MFLTNLSLKRPVFATVTILALLAVGMISYIGLNINDNPEVEFPYVAVTVVQPGVSPEQIESKIIYKLEEAIGQIAGVKHIYANAREGYALVFAEFTLETPPEVAAQDVRDKIGTIRGDLPQDIEEPIIARFDPMAYPIISLAVTGDISMREMTALVEDLIKRRIEVVKGVGSIELYGDVKREIHINLDKDKLAAYGLSTAEVVNNLRSENMEMPGGKVSSQDREITLRTMGNVNKVEEFANLPVARRDGVQLYVKDVATVVDGVEEQDSIAHYQGKQAIGLDILKQSGANTVEVADKLKVVVEEVKKELPPGVKLEIVRDNSAYIRDAVNDVRNTLMEGSLLAVLTVFIFLRDWRSTLIAALAIPSSIIATFFAMKLLGFTLNFMSLMALSLSVGLLIDDAIVVIENIVRHLRMGKPALEAARDGTTELGLAVTSTTLTVVAVFLPVGMMTGIVGQFFKQFGLTVVFSVLVSLFVAFTLVPMLSSRYLRTEEYVLKGFFGRFINWFNRGFDRVTLRYADFLKVVLRNRKKTIGIAVLLFVGSLMIIPLLGSTFIPASDVGELYLVADMDAGLSTEAAGAITQKIEEKLRQYSEVTKVYSTIEADSANIFVKLVDKHDRDQTINELAATMRRQLNTIPGVKVTINQQGGTGQGAMVQFRLQGENLDQLQIYAEQAMRIMENIPGSVDVASSYKPGKPEGQIFIKQDVAADLGVSTAKVGDTLRTLFNGVVVSQFEDGEDRLDVRVRLSEHQRRNLADLNNLYLPSVHSPEGEQLMVPLSQLTETVFSTAPSQINRFDRIKEITLTCNLDGVSLGEFNQAFKERVNQEIKLPPGYRFYEGGDAEMMGDTFVAMILALITAVLFIFFILAAQFESYIDPFSIMLSLPMAIVGAILGLLIVGSDLSLMSMIGIIMLMGLVTKNAILLIDFTKQQRARGVERNEALRIAALTRLRPIIMTSTAMILGMMPLALALGPGAEGRAPMAHAIIGGLITSTLLTLVVVPVIYSILDDFKKKGHQVKERIFARSRHTETPSVSKETVQ</sequence>
<feature type="transmembrane region" description="Helical" evidence="1">
    <location>
        <begin position="848"/>
        <end position="867"/>
    </location>
</feature>
<feature type="transmembrane region" description="Helical" evidence="1">
    <location>
        <begin position="429"/>
        <end position="449"/>
    </location>
</feature>
<evidence type="ECO:0000256" key="1">
    <source>
        <dbReference type="SAM" id="Phobius"/>
    </source>
</evidence>
<keyword evidence="1" id="KW-0472">Membrane</keyword>
<dbReference type="Gene3D" id="1.20.1640.10">
    <property type="entry name" value="Multidrug efflux transporter AcrB transmembrane domain"/>
    <property type="match status" value="2"/>
</dbReference>
<keyword evidence="1" id="KW-1133">Transmembrane helix</keyword>